<sequence>MIVIIVACLAGGILIGKLAIFSLSNITNLIITLGLFVLLFSVGIDLGCNKEALRNIREDGIKLFIVPVATVLGTGFGSSLASILLKMPLNETLAVGAGFGWYSLSGVLITQMHSVELGTVAFLSNVIREVIALISIPLISRYIGSFEAVGVAGATAMDTALPVIVKSNSPDIAIYSFISGFLLTLLVPVLVPLALGL</sequence>
<evidence type="ECO:0000313" key="3">
    <source>
        <dbReference type="Proteomes" id="UP000005273"/>
    </source>
</evidence>
<feature type="transmembrane region" description="Helical" evidence="1">
    <location>
        <begin position="60"/>
        <end position="81"/>
    </location>
</feature>
<dbReference type="PANTHER" id="PTHR35804">
    <property type="entry name" value="LYSINE EXPORTER LYSO"/>
    <property type="match status" value="1"/>
</dbReference>
<keyword evidence="3" id="KW-1185">Reference proteome</keyword>
<dbReference type="GO" id="GO:0005886">
    <property type="term" value="C:plasma membrane"/>
    <property type="evidence" value="ECO:0007669"/>
    <property type="project" value="TreeGrafter"/>
</dbReference>
<dbReference type="EMBL" id="ACJX03000001">
    <property type="protein sequence ID" value="KRT34633.1"/>
    <property type="molecule type" value="Genomic_DNA"/>
</dbReference>
<keyword evidence="1" id="KW-0812">Transmembrane</keyword>
<accession>A0A0T5X8D4</accession>
<dbReference type="Pfam" id="PF03956">
    <property type="entry name" value="Lys_export"/>
    <property type="match status" value="1"/>
</dbReference>
<proteinExistence type="predicted"/>
<dbReference type="GO" id="GO:0015661">
    <property type="term" value="F:L-lysine efflux transmembrane transporter activity"/>
    <property type="evidence" value="ECO:0007669"/>
    <property type="project" value="InterPro"/>
</dbReference>
<keyword evidence="1" id="KW-1133">Transmembrane helix</keyword>
<feature type="transmembrane region" description="Helical" evidence="1">
    <location>
        <begin position="29"/>
        <end position="48"/>
    </location>
</feature>
<dbReference type="AlphaFoldDB" id="A0A0T5X8D4"/>
<evidence type="ECO:0000256" key="1">
    <source>
        <dbReference type="SAM" id="Phobius"/>
    </source>
</evidence>
<organism evidence="2 3">
    <name type="scientific">Acetomicrobium hydrogeniformans ATCC BAA-1850</name>
    <dbReference type="NCBI Taxonomy" id="592015"/>
    <lineage>
        <taxon>Bacteria</taxon>
        <taxon>Thermotogati</taxon>
        <taxon>Synergistota</taxon>
        <taxon>Synergistia</taxon>
        <taxon>Synergistales</taxon>
        <taxon>Acetomicrobiaceae</taxon>
        <taxon>Acetomicrobium</taxon>
    </lineage>
</organism>
<gene>
    <name evidence="2" type="ORF">HMPREF1705_03868</name>
</gene>
<dbReference type="OrthoDB" id="371078at2"/>
<dbReference type="STRING" id="592015.HMPREF1705_03868"/>
<dbReference type="Proteomes" id="UP000005273">
    <property type="component" value="Unassembled WGS sequence"/>
</dbReference>
<comment type="caution">
    <text evidence="2">The sequence shown here is derived from an EMBL/GenBank/DDBJ whole genome shotgun (WGS) entry which is preliminary data.</text>
</comment>
<keyword evidence="1" id="KW-0472">Membrane</keyword>
<dbReference type="RefSeq" id="WP_009200490.1">
    <property type="nucleotide sequence ID" value="NZ_ACJX03000001.1"/>
</dbReference>
<dbReference type="PANTHER" id="PTHR35804:SF1">
    <property type="entry name" value="LYSINE EXPORTER LYSO"/>
    <property type="match status" value="1"/>
</dbReference>
<reference evidence="3" key="1">
    <citation type="submission" date="2012-09" db="EMBL/GenBank/DDBJ databases">
        <authorList>
            <person name="Weinstock G."/>
            <person name="Sodergren E."/>
            <person name="Clifton S."/>
            <person name="Fulton L."/>
            <person name="Fulton B."/>
            <person name="Courtney L."/>
            <person name="Fronick C."/>
            <person name="Harrison M."/>
            <person name="Strong C."/>
            <person name="Farmer C."/>
            <person name="Delehaunty K."/>
            <person name="Markovic C."/>
            <person name="Hall O."/>
            <person name="Minx P."/>
            <person name="Tomlinson C."/>
            <person name="Mitreva M."/>
            <person name="Nelson J."/>
            <person name="Hou S."/>
            <person name="Wollam A."/>
            <person name="Pepin K.H."/>
            <person name="Johnson M."/>
            <person name="Bhonagiri V."/>
            <person name="Nash W.E."/>
            <person name="Suruliraj S."/>
            <person name="Warren W."/>
            <person name="Chinwalla A."/>
            <person name="Mardis E.R."/>
            <person name="Wilson R.K."/>
        </authorList>
    </citation>
    <scope>NUCLEOTIDE SEQUENCE [LARGE SCALE GENOMIC DNA]</scope>
    <source>
        <strain evidence="3">OS1</strain>
    </source>
</reference>
<dbReference type="InterPro" id="IPR005642">
    <property type="entry name" value="LysO"/>
</dbReference>
<protein>
    <recommendedName>
        <fullName evidence="4">Lysine exporter LysO family protein</fullName>
    </recommendedName>
</protein>
<dbReference type="eggNOG" id="COG2431">
    <property type="taxonomic scope" value="Bacteria"/>
</dbReference>
<evidence type="ECO:0000313" key="2">
    <source>
        <dbReference type="EMBL" id="KRT34633.1"/>
    </source>
</evidence>
<evidence type="ECO:0008006" key="4">
    <source>
        <dbReference type="Google" id="ProtNLM"/>
    </source>
</evidence>
<feature type="transmembrane region" description="Helical" evidence="1">
    <location>
        <begin position="172"/>
        <end position="195"/>
    </location>
</feature>
<name>A0A0T5X8D4_9BACT</name>